<keyword evidence="5" id="KW-1185">Reference proteome</keyword>
<dbReference type="InterPro" id="IPR001789">
    <property type="entry name" value="Sig_transdc_resp-reg_receiver"/>
</dbReference>
<dbReference type="InterPro" id="IPR046947">
    <property type="entry name" value="LytR-like"/>
</dbReference>
<dbReference type="SUPFAM" id="SSF52172">
    <property type="entry name" value="CheY-like"/>
    <property type="match status" value="1"/>
</dbReference>
<dbReference type="PROSITE" id="PS50930">
    <property type="entry name" value="HTH_LYTTR"/>
    <property type="match status" value="1"/>
</dbReference>
<dbReference type="InParanoid" id="W0RUP2"/>
<evidence type="ECO:0000256" key="1">
    <source>
        <dbReference type="PROSITE-ProRule" id="PRU00169"/>
    </source>
</evidence>
<name>W0RUP2_9BACT</name>
<evidence type="ECO:0000313" key="4">
    <source>
        <dbReference type="EMBL" id="AHG93298.1"/>
    </source>
</evidence>
<feature type="domain" description="Response regulatory" evidence="2">
    <location>
        <begin position="8"/>
        <end position="122"/>
    </location>
</feature>
<evidence type="ECO:0000259" key="3">
    <source>
        <dbReference type="PROSITE" id="PS50930"/>
    </source>
</evidence>
<sequence>MPHAMPVRTVIVDDEPAVGEFLEQLLVEQHPEVAVVGVYADPAEAVEAITAEPPDLLFLDVRMPRLSGFDLLDALGDRVPPAVVFVTAFDQHAVAAFDASATDYLLKPVDEERLARAVARARTRVAQARSAAEGAEATSVAGPADALRQVLSQLDRYTRHFAVRVGHRIALLRVEDISWFGADGKYVRLYVDNVVHVVRHTTHGLEARLDPRRFLRVNRSSIVNVDHVKHIERWSHGDYVLVMRTGHQVVTTRGYRAAVQRLLDGA</sequence>
<dbReference type="KEGG" id="gba:J421_5763"/>
<dbReference type="PANTHER" id="PTHR37299:SF1">
    <property type="entry name" value="STAGE 0 SPORULATION PROTEIN A HOMOLOG"/>
    <property type="match status" value="1"/>
</dbReference>
<organism evidence="4 5">
    <name type="scientific">Gemmatirosa kalamazoonensis</name>
    <dbReference type="NCBI Taxonomy" id="861299"/>
    <lineage>
        <taxon>Bacteria</taxon>
        <taxon>Pseudomonadati</taxon>
        <taxon>Gemmatimonadota</taxon>
        <taxon>Gemmatimonadia</taxon>
        <taxon>Gemmatimonadales</taxon>
        <taxon>Gemmatimonadaceae</taxon>
        <taxon>Gemmatirosa</taxon>
    </lineage>
</organism>
<protein>
    <submittedName>
        <fullName evidence="4">LytTr DNA-binding region</fullName>
    </submittedName>
</protein>
<gene>
    <name evidence="4" type="ORF">J421_5763</name>
</gene>
<evidence type="ECO:0000313" key="5">
    <source>
        <dbReference type="Proteomes" id="UP000019151"/>
    </source>
</evidence>
<dbReference type="Pfam" id="PF04397">
    <property type="entry name" value="LytTR"/>
    <property type="match status" value="1"/>
</dbReference>
<dbReference type="InterPro" id="IPR011006">
    <property type="entry name" value="CheY-like_superfamily"/>
</dbReference>
<dbReference type="PROSITE" id="PS50110">
    <property type="entry name" value="RESPONSE_REGULATORY"/>
    <property type="match status" value="1"/>
</dbReference>
<evidence type="ECO:0000259" key="2">
    <source>
        <dbReference type="PROSITE" id="PS50110"/>
    </source>
</evidence>
<dbReference type="HOGENOM" id="CLU_000445_14_1_0"/>
<dbReference type="Gene3D" id="3.40.50.2300">
    <property type="match status" value="1"/>
</dbReference>
<dbReference type="FunCoup" id="W0RUP2">
    <property type="interactions" value="185"/>
</dbReference>
<geneLocation type="plasmid" evidence="4 5">
    <name>2</name>
</geneLocation>
<keyword evidence="1" id="KW-0597">Phosphoprotein</keyword>
<dbReference type="InterPro" id="IPR007492">
    <property type="entry name" value="LytTR_DNA-bd_dom"/>
</dbReference>
<dbReference type="EMBL" id="CP007130">
    <property type="protein sequence ID" value="AHG93298.1"/>
    <property type="molecule type" value="Genomic_DNA"/>
</dbReference>
<keyword evidence="4" id="KW-0614">Plasmid</keyword>
<accession>W0RUP2</accession>
<dbReference type="SMART" id="SM00850">
    <property type="entry name" value="LytTR"/>
    <property type="match status" value="1"/>
</dbReference>
<dbReference type="PANTHER" id="PTHR37299">
    <property type="entry name" value="TRANSCRIPTIONAL REGULATOR-RELATED"/>
    <property type="match status" value="1"/>
</dbReference>
<dbReference type="Pfam" id="PF00072">
    <property type="entry name" value="Response_reg"/>
    <property type="match status" value="1"/>
</dbReference>
<dbReference type="AlphaFoldDB" id="W0RUP2"/>
<dbReference type="eggNOG" id="COG3279">
    <property type="taxonomic scope" value="Bacteria"/>
</dbReference>
<keyword evidence="4" id="KW-0238">DNA-binding</keyword>
<feature type="modified residue" description="4-aspartylphosphate" evidence="1">
    <location>
        <position position="60"/>
    </location>
</feature>
<dbReference type="SMART" id="SM00448">
    <property type="entry name" value="REC"/>
    <property type="match status" value="1"/>
</dbReference>
<dbReference type="Gene3D" id="2.40.50.1020">
    <property type="entry name" value="LytTr DNA-binding domain"/>
    <property type="match status" value="1"/>
</dbReference>
<dbReference type="GO" id="GO:0000156">
    <property type="term" value="F:phosphorelay response regulator activity"/>
    <property type="evidence" value="ECO:0007669"/>
    <property type="project" value="InterPro"/>
</dbReference>
<reference evidence="4 5" key="1">
    <citation type="journal article" date="2014" name="Genome Announc.">
        <title>Genome Sequence and Methylome of Soil Bacterium Gemmatirosa kalamazoonensis KBS708T, a Member of the Rarely Cultivated Gemmatimonadetes Phylum.</title>
        <authorList>
            <person name="Debruyn J.M."/>
            <person name="Radosevich M."/>
            <person name="Wommack K.E."/>
            <person name="Polson S.W."/>
            <person name="Hauser L.J."/>
            <person name="Fawaz M.N."/>
            <person name="Korlach J."/>
            <person name="Tsai Y.C."/>
        </authorList>
    </citation>
    <scope>NUCLEOTIDE SEQUENCE [LARGE SCALE GENOMIC DNA]</scope>
    <source>
        <strain evidence="4 5">KBS708</strain>
        <plasmid evidence="5">Plasmid 2</plasmid>
    </source>
</reference>
<dbReference type="GO" id="GO:0003677">
    <property type="term" value="F:DNA binding"/>
    <property type="evidence" value="ECO:0007669"/>
    <property type="project" value="UniProtKB-KW"/>
</dbReference>
<dbReference type="Proteomes" id="UP000019151">
    <property type="component" value="Plasmid 2"/>
</dbReference>
<proteinExistence type="predicted"/>
<feature type="domain" description="HTH LytTR-type" evidence="3">
    <location>
        <begin position="161"/>
        <end position="265"/>
    </location>
</feature>